<dbReference type="PANTHER" id="PTHR37017">
    <property type="entry name" value="AB HYDROLASE-1 DOMAIN-CONTAINING PROTEIN-RELATED"/>
    <property type="match status" value="1"/>
</dbReference>
<dbReference type="InterPro" id="IPR052897">
    <property type="entry name" value="Sec-Metab_Biosynth_Hydrolase"/>
</dbReference>
<feature type="domain" description="AB hydrolase-1" evidence="1">
    <location>
        <begin position="11"/>
        <end position="279"/>
    </location>
</feature>
<dbReference type="Pfam" id="PF12697">
    <property type="entry name" value="Abhydrolase_6"/>
    <property type="match status" value="1"/>
</dbReference>
<organism evidence="2">
    <name type="scientific">Amycolatopsis orientalis</name>
    <name type="common">Nocardia orientalis</name>
    <dbReference type="NCBI Taxonomy" id="31958"/>
    <lineage>
        <taxon>Bacteria</taxon>
        <taxon>Bacillati</taxon>
        <taxon>Actinomycetota</taxon>
        <taxon>Actinomycetes</taxon>
        <taxon>Pseudonocardiales</taxon>
        <taxon>Pseudonocardiaceae</taxon>
        <taxon>Amycolatopsis</taxon>
    </lineage>
</organism>
<accession>K4FNC8</accession>
<dbReference type="GO" id="GO:0016787">
    <property type="term" value="F:hydrolase activity"/>
    <property type="evidence" value="ECO:0007669"/>
    <property type="project" value="UniProtKB-KW"/>
</dbReference>
<name>K4FNC8_AMYOR</name>
<sequence>MTKTGVVVRTFVLVHGSGSNGTLWASVQRELALRGQRSYAVDLPGHGSDAGYSRSYQAPQDLTAWAAEPSSVTGVRLADNVAHVVDVVRRVAEHGPVVLVGASLGGVTISGVADEVPELLERIVYLSAWICTSRPNPLAYMGEPEFARSLVGELGGFAVDAPDGVGRANYRTADKALLDALKAATMAEATDAQFLAAVNQLDPDESLAVMSDDARVHPDRWGRVPRTFIRLTEDRSLPVELQDRLIAEADASTPGNPFTVHDLDCSHMGFVLRAGEVADLLVF</sequence>
<evidence type="ECO:0000313" key="2">
    <source>
        <dbReference type="EMBL" id="AFI57000.1"/>
    </source>
</evidence>
<dbReference type="InterPro" id="IPR029058">
    <property type="entry name" value="AB_hydrolase_fold"/>
</dbReference>
<dbReference type="InterPro" id="IPR000073">
    <property type="entry name" value="AB_hydrolase_1"/>
</dbReference>
<dbReference type="Gene3D" id="3.40.50.1820">
    <property type="entry name" value="alpha/beta hydrolase"/>
    <property type="match status" value="1"/>
</dbReference>
<dbReference type="SUPFAM" id="SSF53474">
    <property type="entry name" value="alpha/beta-Hydrolases"/>
    <property type="match status" value="1"/>
</dbReference>
<proteinExistence type="predicted"/>
<reference evidence="2" key="2">
    <citation type="journal article" date="2012" name="Chem. Biol.">
        <title>Quartromicin biosynthesis: two alternative polyketide chains produced by one polyketide synthase assembly line.</title>
        <authorList>
            <person name="He H.Y."/>
            <person name="Pan H.X."/>
            <person name="Wu L.F."/>
            <person name="Zhang B.B."/>
            <person name="Chai H.B."/>
            <person name="Liu W."/>
            <person name="Tang G.L."/>
        </authorList>
    </citation>
    <scope>NUCLEOTIDE SEQUENCE</scope>
</reference>
<evidence type="ECO:0000259" key="1">
    <source>
        <dbReference type="Pfam" id="PF12697"/>
    </source>
</evidence>
<dbReference type="PANTHER" id="PTHR37017:SF11">
    <property type="entry name" value="ESTERASE_LIPASE_THIOESTERASE DOMAIN-CONTAINING PROTEIN"/>
    <property type="match status" value="1"/>
</dbReference>
<dbReference type="AlphaFoldDB" id="K4FNC8"/>
<keyword evidence="2" id="KW-0378">Hydrolase</keyword>
<protein>
    <submittedName>
        <fullName evidence="2">Alpha/beta hydrolase protein</fullName>
    </submittedName>
</protein>
<dbReference type="EMBL" id="JF970188">
    <property type="protein sequence ID" value="AFI57000.1"/>
    <property type="molecule type" value="Genomic_DNA"/>
</dbReference>
<reference evidence="2" key="1">
    <citation type="submission" date="2011-05" db="EMBL/GenBank/DDBJ databases">
        <authorList>
            <person name="Raja Rajesh Kumar K."/>
            <person name="Kirti P.B."/>
        </authorList>
    </citation>
    <scope>NUCLEOTIDE SEQUENCE</scope>
</reference>